<dbReference type="InterPro" id="IPR004358">
    <property type="entry name" value="Sig_transdc_His_kin-like_C"/>
</dbReference>
<feature type="coiled-coil region" evidence="14">
    <location>
        <begin position="216"/>
        <end position="243"/>
    </location>
</feature>
<feature type="domain" description="Histidine kinase" evidence="16">
    <location>
        <begin position="253"/>
        <end position="467"/>
    </location>
</feature>
<keyword evidence="12" id="KW-0902">Two-component regulatory system</keyword>
<dbReference type="InterPro" id="IPR003661">
    <property type="entry name" value="HisK_dim/P_dom"/>
</dbReference>
<evidence type="ECO:0000256" key="12">
    <source>
        <dbReference type="ARBA" id="ARBA00023012"/>
    </source>
</evidence>
<dbReference type="GO" id="GO:0005886">
    <property type="term" value="C:plasma membrane"/>
    <property type="evidence" value="ECO:0007669"/>
    <property type="project" value="UniProtKB-SubCell"/>
</dbReference>
<keyword evidence="8" id="KW-0547">Nucleotide-binding</keyword>
<evidence type="ECO:0000259" key="16">
    <source>
        <dbReference type="PROSITE" id="PS50109"/>
    </source>
</evidence>
<dbReference type="PANTHER" id="PTHR45528">
    <property type="entry name" value="SENSOR HISTIDINE KINASE CPXA"/>
    <property type="match status" value="1"/>
</dbReference>
<dbReference type="Gene3D" id="3.30.565.10">
    <property type="entry name" value="Histidine kinase-like ATPase, C-terminal domain"/>
    <property type="match status" value="1"/>
</dbReference>
<dbReference type="Gene3D" id="6.10.340.10">
    <property type="match status" value="1"/>
</dbReference>
<dbReference type="InterPro" id="IPR036890">
    <property type="entry name" value="HATPase_C_sf"/>
</dbReference>
<keyword evidence="9 18" id="KW-0418">Kinase</keyword>
<dbReference type="InParanoid" id="A0A5R8QAQ3"/>
<dbReference type="PROSITE" id="PS50885">
    <property type="entry name" value="HAMP"/>
    <property type="match status" value="1"/>
</dbReference>
<keyword evidence="19" id="KW-1185">Reference proteome</keyword>
<keyword evidence="13 15" id="KW-0472">Membrane</keyword>
<dbReference type="PRINTS" id="PR00344">
    <property type="entry name" value="BCTRLSENSOR"/>
</dbReference>
<comment type="subcellular location">
    <subcellularLocation>
        <location evidence="2">Cell membrane</location>
        <topology evidence="2">Multi-pass membrane protein</topology>
    </subcellularLocation>
</comment>
<comment type="caution">
    <text evidence="18">The sequence shown here is derived from an EMBL/GenBank/DDBJ whole genome shotgun (WGS) entry which is preliminary data.</text>
</comment>
<dbReference type="InterPro" id="IPR036097">
    <property type="entry name" value="HisK_dim/P_sf"/>
</dbReference>
<dbReference type="Gene3D" id="1.10.287.130">
    <property type="match status" value="1"/>
</dbReference>
<keyword evidence="5" id="KW-0597">Phosphoprotein</keyword>
<dbReference type="AlphaFoldDB" id="A0A5R8QAQ3"/>
<evidence type="ECO:0000256" key="10">
    <source>
        <dbReference type="ARBA" id="ARBA00022840"/>
    </source>
</evidence>
<dbReference type="InterPro" id="IPR003594">
    <property type="entry name" value="HATPase_dom"/>
</dbReference>
<dbReference type="CDD" id="cd00082">
    <property type="entry name" value="HisKA"/>
    <property type="match status" value="1"/>
</dbReference>
<evidence type="ECO:0000256" key="13">
    <source>
        <dbReference type="ARBA" id="ARBA00023136"/>
    </source>
</evidence>
<dbReference type="Proteomes" id="UP000306912">
    <property type="component" value="Unassembled WGS sequence"/>
</dbReference>
<keyword evidence="10" id="KW-0067">ATP-binding</keyword>
<reference evidence="18 19" key="1">
    <citation type="submission" date="2019-05" db="EMBL/GenBank/DDBJ databases">
        <title>Culicoidintestinum kansasii gen. nov., sp. nov. from the gastrointestinal tract of the biting midge, Culicoides sonorensis.</title>
        <authorList>
            <person name="Neupane S."/>
            <person name="Ghosh A."/>
            <person name="Gunther S."/>
            <person name="Martin K."/>
            <person name="Zurek L."/>
        </authorList>
    </citation>
    <scope>NUCLEOTIDE SEQUENCE [LARGE SCALE GENOMIC DNA]</scope>
    <source>
        <strain evidence="18 19">CS-1</strain>
    </source>
</reference>
<dbReference type="EC" id="2.7.13.3" evidence="3"/>
<dbReference type="InterPro" id="IPR005467">
    <property type="entry name" value="His_kinase_dom"/>
</dbReference>
<evidence type="ECO:0000256" key="5">
    <source>
        <dbReference type="ARBA" id="ARBA00022553"/>
    </source>
</evidence>
<protein>
    <recommendedName>
        <fullName evidence="3">histidine kinase</fullName>
        <ecNumber evidence="3">2.7.13.3</ecNumber>
    </recommendedName>
</protein>
<dbReference type="GO" id="GO:0000155">
    <property type="term" value="F:phosphorelay sensor kinase activity"/>
    <property type="evidence" value="ECO:0007669"/>
    <property type="project" value="InterPro"/>
</dbReference>
<evidence type="ECO:0000256" key="11">
    <source>
        <dbReference type="ARBA" id="ARBA00022989"/>
    </source>
</evidence>
<dbReference type="Pfam" id="PF00512">
    <property type="entry name" value="HisKA"/>
    <property type="match status" value="1"/>
</dbReference>
<dbReference type="RefSeq" id="WP_138191257.1">
    <property type="nucleotide sequence ID" value="NZ_VBWP01000007.1"/>
</dbReference>
<proteinExistence type="predicted"/>
<name>A0A5R8QAQ3_9FIRM</name>
<feature type="domain" description="HAMP" evidence="17">
    <location>
        <begin position="172"/>
        <end position="224"/>
    </location>
</feature>
<accession>A0A5R8QAQ3</accession>
<evidence type="ECO:0000256" key="15">
    <source>
        <dbReference type="SAM" id="Phobius"/>
    </source>
</evidence>
<dbReference type="Pfam" id="PF02518">
    <property type="entry name" value="HATPase_c"/>
    <property type="match status" value="1"/>
</dbReference>
<dbReference type="InterPro" id="IPR050398">
    <property type="entry name" value="HssS/ArlS-like"/>
</dbReference>
<keyword evidence="4" id="KW-1003">Cell membrane</keyword>
<evidence type="ECO:0000256" key="14">
    <source>
        <dbReference type="SAM" id="Coils"/>
    </source>
</evidence>
<evidence type="ECO:0000256" key="7">
    <source>
        <dbReference type="ARBA" id="ARBA00022692"/>
    </source>
</evidence>
<feature type="transmembrane region" description="Helical" evidence="15">
    <location>
        <begin position="16"/>
        <end position="39"/>
    </location>
</feature>
<keyword evidence="7 15" id="KW-0812">Transmembrane</keyword>
<organism evidence="18 19">
    <name type="scientific">Culicoidibacter larvae</name>
    <dbReference type="NCBI Taxonomy" id="2579976"/>
    <lineage>
        <taxon>Bacteria</taxon>
        <taxon>Bacillati</taxon>
        <taxon>Bacillota</taxon>
        <taxon>Culicoidibacteria</taxon>
        <taxon>Culicoidibacterales</taxon>
        <taxon>Culicoidibacteraceae</taxon>
        <taxon>Culicoidibacter</taxon>
    </lineage>
</organism>
<evidence type="ECO:0000256" key="1">
    <source>
        <dbReference type="ARBA" id="ARBA00000085"/>
    </source>
</evidence>
<comment type="catalytic activity">
    <reaction evidence="1">
        <text>ATP + protein L-histidine = ADP + protein N-phospho-L-histidine.</text>
        <dbReference type="EC" id="2.7.13.3"/>
    </reaction>
</comment>
<evidence type="ECO:0000313" key="18">
    <source>
        <dbReference type="EMBL" id="TLG72681.1"/>
    </source>
</evidence>
<evidence type="ECO:0000313" key="19">
    <source>
        <dbReference type="Proteomes" id="UP000306912"/>
    </source>
</evidence>
<dbReference type="EMBL" id="VBWP01000007">
    <property type="protein sequence ID" value="TLG72681.1"/>
    <property type="molecule type" value="Genomic_DNA"/>
</dbReference>
<dbReference type="SUPFAM" id="SSF55874">
    <property type="entry name" value="ATPase domain of HSP90 chaperone/DNA topoisomerase II/histidine kinase"/>
    <property type="match status" value="1"/>
</dbReference>
<dbReference type="PROSITE" id="PS50109">
    <property type="entry name" value="HIS_KIN"/>
    <property type="match status" value="1"/>
</dbReference>
<keyword evidence="6" id="KW-0808">Transferase</keyword>
<sequence length="484" mass="54992">MSGQNKNKRRSKKWRTGFYAISVFYLLLVMVLATVIYNIPGIYAYFSSQRIDVIRNEVEDAFKISDAAALASAFELIDQKNSIELVVKQGNNLVFSTNEETNFAELSKVLGEDSLSYQSAFQINSDSGTYQVWLGIYKFESQGFFELIMSIVIGTVIILCLIITILVVIIFRKLIMPLRRLQKNILNLKEYRFSEVAAPDSSTEYDSLSEDLGEFSEDLQEKIESIDEKYTRLELELQRRQERIIYQSKLGSALVHDLKTPINVSMLYVERIQDNIDDNPEISRLLERLVKNDELLLNQVNETLQVINTEAMDMVGRAEDFDVVPVVRETLALFTPFFEQHNIEVFLETPQSLIVHAVRLEFKQIIHNIISNASQYADGNGKFELFIDTKDNALKIIAYNDKQDRSNIDFDRIFDLFYRADSNGNNVFGSGVGMHTIKSMAEEYKGTCSFEAIGNGVQLNVVLPILADTTSAVKTNSADKAVKA</sequence>
<evidence type="ECO:0000256" key="9">
    <source>
        <dbReference type="ARBA" id="ARBA00022777"/>
    </source>
</evidence>
<feature type="transmembrane region" description="Helical" evidence="15">
    <location>
        <begin position="147"/>
        <end position="171"/>
    </location>
</feature>
<dbReference type="SUPFAM" id="SSF47384">
    <property type="entry name" value="Homodimeric domain of signal transducing histidine kinase"/>
    <property type="match status" value="1"/>
</dbReference>
<dbReference type="SMART" id="SM00387">
    <property type="entry name" value="HATPase_c"/>
    <property type="match status" value="1"/>
</dbReference>
<evidence type="ECO:0000256" key="4">
    <source>
        <dbReference type="ARBA" id="ARBA00022475"/>
    </source>
</evidence>
<dbReference type="GO" id="GO:0005524">
    <property type="term" value="F:ATP binding"/>
    <property type="evidence" value="ECO:0007669"/>
    <property type="project" value="UniProtKB-KW"/>
</dbReference>
<dbReference type="OrthoDB" id="9792991at2"/>
<evidence type="ECO:0000256" key="8">
    <source>
        <dbReference type="ARBA" id="ARBA00022741"/>
    </source>
</evidence>
<evidence type="ECO:0000256" key="3">
    <source>
        <dbReference type="ARBA" id="ARBA00012438"/>
    </source>
</evidence>
<keyword evidence="14" id="KW-0175">Coiled coil</keyword>
<evidence type="ECO:0000259" key="17">
    <source>
        <dbReference type="PROSITE" id="PS50885"/>
    </source>
</evidence>
<keyword evidence="11 15" id="KW-1133">Transmembrane helix</keyword>
<dbReference type="InterPro" id="IPR003660">
    <property type="entry name" value="HAMP_dom"/>
</dbReference>
<dbReference type="PANTHER" id="PTHR45528:SF1">
    <property type="entry name" value="SENSOR HISTIDINE KINASE CPXA"/>
    <property type="match status" value="1"/>
</dbReference>
<gene>
    <name evidence="18" type="ORF">FEZ08_08180</name>
</gene>
<evidence type="ECO:0000256" key="6">
    <source>
        <dbReference type="ARBA" id="ARBA00022679"/>
    </source>
</evidence>
<evidence type="ECO:0000256" key="2">
    <source>
        <dbReference type="ARBA" id="ARBA00004651"/>
    </source>
</evidence>